<reference evidence="2 3" key="1">
    <citation type="submission" date="2009-10" db="EMBL/GenBank/DDBJ databases">
        <authorList>
            <person name="Weinstock G."/>
            <person name="Sodergren E."/>
            <person name="Clifton S."/>
            <person name="Fulton L."/>
            <person name="Fulton B."/>
            <person name="Courtney L."/>
            <person name="Fronick C."/>
            <person name="Harrison M."/>
            <person name="Strong C."/>
            <person name="Farmer C."/>
            <person name="Delahaunty K."/>
            <person name="Markovic C."/>
            <person name="Hall O."/>
            <person name="Minx P."/>
            <person name="Tomlinson C."/>
            <person name="Mitreva M."/>
            <person name="Nelson J."/>
            <person name="Hou S."/>
            <person name="Wollam A."/>
            <person name="Pepin K.H."/>
            <person name="Johnson M."/>
            <person name="Bhonagiri V."/>
            <person name="Nash W.E."/>
            <person name="Warren W."/>
            <person name="Chinwalla A."/>
            <person name="Mardis E.R."/>
            <person name="Wilson R.K."/>
        </authorList>
    </citation>
    <scope>NUCLEOTIDE SEQUENCE [LARGE SCALE GENOMIC DNA]</scope>
    <source>
        <strain evidence="2 3">ATCC 14685</strain>
    </source>
</reference>
<organism evidence="2 3">
    <name type="scientific">Neisseria cinerea ATCC 14685</name>
    <dbReference type="NCBI Taxonomy" id="546262"/>
    <lineage>
        <taxon>Bacteria</taxon>
        <taxon>Pseudomonadati</taxon>
        <taxon>Pseudomonadota</taxon>
        <taxon>Betaproteobacteria</taxon>
        <taxon>Neisseriales</taxon>
        <taxon>Neisseriaceae</taxon>
        <taxon>Neisseria</taxon>
    </lineage>
</organism>
<dbReference type="STRING" id="546262.NEICINOT_04965"/>
<feature type="chain" id="PRO_5003018426" evidence="1">
    <location>
        <begin position="22"/>
        <end position="107"/>
    </location>
</feature>
<gene>
    <name evidence="2" type="ORF">NEICINOT_04965</name>
</gene>
<evidence type="ECO:0000256" key="1">
    <source>
        <dbReference type="SAM" id="SignalP"/>
    </source>
</evidence>
<evidence type="ECO:0000313" key="3">
    <source>
        <dbReference type="Proteomes" id="UP000003294"/>
    </source>
</evidence>
<sequence>MEQKRRFAVSLLLIAVLPLCAHSFPFTEENPIAYGKVKIQSWKARAGFQYCKAGFGFFLRGGFGGDTFEQFLRARAGGRIGSKYDKAIEEMLEYSGKLDPNSFKTKK</sequence>
<proteinExistence type="predicted"/>
<dbReference type="Proteomes" id="UP000003294">
    <property type="component" value="Unassembled WGS sequence"/>
</dbReference>
<name>D0W5J6_NEICI</name>
<protein>
    <submittedName>
        <fullName evidence="2">Uncharacterized protein</fullName>
    </submittedName>
</protein>
<evidence type="ECO:0000313" key="2">
    <source>
        <dbReference type="EMBL" id="EEZ70924.1"/>
    </source>
</evidence>
<dbReference type="AlphaFoldDB" id="D0W5J6"/>
<feature type="signal peptide" evidence="1">
    <location>
        <begin position="1"/>
        <end position="21"/>
    </location>
</feature>
<dbReference type="EMBL" id="ACDY02000015">
    <property type="protein sequence ID" value="EEZ70924.1"/>
    <property type="molecule type" value="Genomic_DNA"/>
</dbReference>
<comment type="caution">
    <text evidence="2">The sequence shown here is derived from an EMBL/GenBank/DDBJ whole genome shotgun (WGS) entry which is preliminary data.</text>
</comment>
<keyword evidence="1" id="KW-0732">Signal</keyword>
<accession>D0W5J6</accession>